<dbReference type="InterPro" id="IPR006311">
    <property type="entry name" value="TAT_signal"/>
</dbReference>
<dbReference type="Pfam" id="PF09423">
    <property type="entry name" value="PhoD"/>
    <property type="match status" value="1"/>
</dbReference>
<dbReference type="SUPFAM" id="SSF56300">
    <property type="entry name" value="Metallo-dependent phosphatases"/>
    <property type="match status" value="1"/>
</dbReference>
<evidence type="ECO:0000313" key="4">
    <source>
        <dbReference type="Proteomes" id="UP001163726"/>
    </source>
</evidence>
<keyword evidence="4" id="KW-1185">Reference proteome</keyword>
<sequence length="794" mass="88919">MSHKITRRDVLKFVGAGVVVGGVGCAQVRTSTEDSLNEKQKLQQPVKTIDNWSNTHDRVWLGGNYWANPMEDWRVRDGRAECINPGGNRSIHSLTHQITNPKASFSTSVRLQNLKPNDNDGGAGIRLGAKSEINEYRSNCFVQQGLDIGIVKNTLFIGKETRTLKKPINTDEVDLIITGTPQVGAVMLQVEVKQANEQIQLGTMNLLVSGDEITGNIALVSNLRLPATTHQSDLPEHNGSRYRFSQWQIEGVAFNHAPEQKFGPILWTMYSLSDSRSDEGFVMKLSALLGPMGQKDNQTVELQVKKNGQWQTLQTAKIDPNAAMVNYRITNWNEQQKTEFRVVYQEKHKDGSVTPDIYYGSIAANPVGRPLKMASLTCQNDYAFPYQPVAENIIKLQPDLVFFSGDQLYESHGGFGYVRAPAQRATLNYLRMHYQFGWSFRDAMRHQPTLCLPDDHDVMQGNLWGEGGAAMQHIEKDPSASVLGGYIQPVEMINVVHKINTGHHPDAYDPTPTPTPRGISSYFGEMVYGDVGFAILADRQWKSGPERINVEVGVTGQDEAPEYINPDYDIEGLKLLGERQESFLKKWGQDWRGHKLKAVLSQTVFAGIATHQPRPDRYLKYDFDCSGWPASARNRAIEIMRDSMALHICGDTHLGTLSQYGVHQQRDSNWAFCSPAIAAGWPRWWNPDSINLSYQNRPDHGLDNTGEYLDAFGNKMYIYAVANPVVGKSANRYVKAHEKGSGFGVISFDTDALTYTMSAYKFLIDIKDTQAENQYPGWPVTIHQAENKGDNQLS</sequence>
<dbReference type="PANTHER" id="PTHR43606">
    <property type="entry name" value="PHOSPHATASE, PUTATIVE (AFU_ORTHOLOGUE AFUA_6G08710)-RELATED"/>
    <property type="match status" value="1"/>
</dbReference>
<geneLocation type="plasmid" evidence="3 4">
    <name>pCadTS8_2</name>
</geneLocation>
<dbReference type="InterPro" id="IPR038607">
    <property type="entry name" value="PhoD-like_sf"/>
</dbReference>
<reference evidence="3" key="1">
    <citation type="submission" date="2022-10" db="EMBL/GenBank/DDBJ databases">
        <title>Catenovulum adriacola sp. nov. isolated in the Harbour of Susak.</title>
        <authorList>
            <person name="Schoch T."/>
            <person name="Reich S.J."/>
            <person name="Stoeferle S."/>
            <person name="Flaiz M."/>
            <person name="Kazda M."/>
            <person name="Riedel C.U."/>
            <person name="Duerre P."/>
        </authorList>
    </citation>
    <scope>NUCLEOTIDE SEQUENCE</scope>
    <source>
        <strain evidence="3">TS8</strain>
        <plasmid evidence="3">pCadTS8_2</plasmid>
    </source>
</reference>
<dbReference type="InterPro" id="IPR019546">
    <property type="entry name" value="TAT_signal_bac_arc"/>
</dbReference>
<dbReference type="RefSeq" id="WP_268077165.1">
    <property type="nucleotide sequence ID" value="NZ_CP109967.1"/>
</dbReference>
<organism evidence="3 4">
    <name type="scientific">Catenovulum adriaticum</name>
    <dbReference type="NCBI Taxonomy" id="2984846"/>
    <lineage>
        <taxon>Bacteria</taxon>
        <taxon>Pseudomonadati</taxon>
        <taxon>Pseudomonadota</taxon>
        <taxon>Gammaproteobacteria</taxon>
        <taxon>Alteromonadales</taxon>
        <taxon>Alteromonadaceae</taxon>
        <taxon>Catenovulum</taxon>
    </lineage>
</organism>
<dbReference type="PROSITE" id="PS51257">
    <property type="entry name" value="PROKAR_LIPOPROTEIN"/>
    <property type="match status" value="1"/>
</dbReference>
<dbReference type="PROSITE" id="PS51318">
    <property type="entry name" value="TAT"/>
    <property type="match status" value="1"/>
</dbReference>
<proteinExistence type="predicted"/>
<keyword evidence="1" id="KW-0732">Signal</keyword>
<accession>A0ABY7AS78</accession>
<name>A0ABY7AS78_9ALTE</name>
<evidence type="ECO:0000313" key="3">
    <source>
        <dbReference type="EMBL" id="WAJ72388.1"/>
    </source>
</evidence>
<dbReference type="Gene3D" id="3.60.21.70">
    <property type="entry name" value="PhoD-like phosphatase"/>
    <property type="match status" value="1"/>
</dbReference>
<dbReference type="InterPro" id="IPR029052">
    <property type="entry name" value="Metallo-depent_PP-like"/>
</dbReference>
<dbReference type="Proteomes" id="UP001163726">
    <property type="component" value="Plasmid pCadTS8_2"/>
</dbReference>
<evidence type="ECO:0000256" key="1">
    <source>
        <dbReference type="ARBA" id="ARBA00022729"/>
    </source>
</evidence>
<dbReference type="NCBIfam" id="TIGR01409">
    <property type="entry name" value="TAT_signal_seq"/>
    <property type="match status" value="1"/>
</dbReference>
<protein>
    <submittedName>
        <fullName evidence="3">Alkaline phosphatase D family protein</fullName>
    </submittedName>
</protein>
<dbReference type="PANTHER" id="PTHR43606:SF2">
    <property type="entry name" value="ALKALINE PHOSPHATASE FAMILY PROTEIN (AFU_ORTHOLOGUE AFUA_5G03860)"/>
    <property type="match status" value="1"/>
</dbReference>
<evidence type="ECO:0000259" key="2">
    <source>
        <dbReference type="Pfam" id="PF09423"/>
    </source>
</evidence>
<dbReference type="InterPro" id="IPR018946">
    <property type="entry name" value="PhoD-like_MPP"/>
</dbReference>
<keyword evidence="3" id="KW-0614">Plasmid</keyword>
<dbReference type="InterPro" id="IPR052900">
    <property type="entry name" value="Phospholipid_Metab_Enz"/>
</dbReference>
<gene>
    <name evidence="3" type="ORF">OLW01_16760</name>
</gene>
<feature type="domain" description="PhoD-like phosphatase metallophosphatase" evidence="2">
    <location>
        <begin position="374"/>
        <end position="680"/>
    </location>
</feature>
<dbReference type="EMBL" id="CP109967">
    <property type="protein sequence ID" value="WAJ72388.1"/>
    <property type="molecule type" value="Genomic_DNA"/>
</dbReference>